<evidence type="ECO:0000256" key="2">
    <source>
        <dbReference type="SAM" id="SignalP"/>
    </source>
</evidence>
<dbReference type="HOGENOM" id="CLU_1032404_0_0_1"/>
<feature type="chain" id="PRO_5002866097" evidence="2">
    <location>
        <begin position="22"/>
        <end position="270"/>
    </location>
</feature>
<dbReference type="AlphaFoldDB" id="B8BZP0"/>
<organism evidence="3 4">
    <name type="scientific">Thalassiosira pseudonana</name>
    <name type="common">Marine diatom</name>
    <name type="synonym">Cyclotella nana</name>
    <dbReference type="NCBI Taxonomy" id="35128"/>
    <lineage>
        <taxon>Eukaryota</taxon>
        <taxon>Sar</taxon>
        <taxon>Stramenopiles</taxon>
        <taxon>Ochrophyta</taxon>
        <taxon>Bacillariophyta</taxon>
        <taxon>Coscinodiscophyceae</taxon>
        <taxon>Thalassiosirophycidae</taxon>
        <taxon>Thalassiosirales</taxon>
        <taxon>Thalassiosiraceae</taxon>
        <taxon>Thalassiosira</taxon>
    </lineage>
</organism>
<dbReference type="RefSeq" id="XP_002289379.1">
    <property type="nucleotide sequence ID" value="XM_002289343.1"/>
</dbReference>
<keyword evidence="2" id="KW-0732">Signal</keyword>
<dbReference type="InParanoid" id="B8BZP0"/>
<reference evidence="3 4" key="2">
    <citation type="journal article" date="2008" name="Nature">
        <title>The Phaeodactylum genome reveals the evolutionary history of diatom genomes.</title>
        <authorList>
            <person name="Bowler C."/>
            <person name="Allen A.E."/>
            <person name="Badger J.H."/>
            <person name="Grimwood J."/>
            <person name="Jabbari K."/>
            <person name="Kuo A."/>
            <person name="Maheswari U."/>
            <person name="Martens C."/>
            <person name="Maumus F."/>
            <person name="Otillar R.P."/>
            <person name="Rayko E."/>
            <person name="Salamov A."/>
            <person name="Vandepoele K."/>
            <person name="Beszteri B."/>
            <person name="Gruber A."/>
            <person name="Heijde M."/>
            <person name="Katinka M."/>
            <person name="Mock T."/>
            <person name="Valentin K."/>
            <person name="Verret F."/>
            <person name="Berges J.A."/>
            <person name="Brownlee C."/>
            <person name="Cadoret J.P."/>
            <person name="Chiovitti A."/>
            <person name="Choi C.J."/>
            <person name="Coesel S."/>
            <person name="De Martino A."/>
            <person name="Detter J.C."/>
            <person name="Durkin C."/>
            <person name="Falciatore A."/>
            <person name="Fournet J."/>
            <person name="Haruta M."/>
            <person name="Huysman M.J."/>
            <person name="Jenkins B.D."/>
            <person name="Jiroutova K."/>
            <person name="Jorgensen R.E."/>
            <person name="Joubert Y."/>
            <person name="Kaplan A."/>
            <person name="Kroger N."/>
            <person name="Kroth P.G."/>
            <person name="La Roche J."/>
            <person name="Lindquist E."/>
            <person name="Lommer M."/>
            <person name="Martin-Jezequel V."/>
            <person name="Lopez P.J."/>
            <person name="Lucas S."/>
            <person name="Mangogna M."/>
            <person name="McGinnis K."/>
            <person name="Medlin L.K."/>
            <person name="Montsant A."/>
            <person name="Oudot-Le Secq M.P."/>
            <person name="Napoli C."/>
            <person name="Obornik M."/>
            <person name="Parker M.S."/>
            <person name="Petit J.L."/>
            <person name="Porcel B.M."/>
            <person name="Poulsen N."/>
            <person name="Robison M."/>
            <person name="Rychlewski L."/>
            <person name="Rynearson T.A."/>
            <person name="Schmutz J."/>
            <person name="Shapiro H."/>
            <person name="Siaut M."/>
            <person name="Stanley M."/>
            <person name="Sussman M.R."/>
            <person name="Taylor A.R."/>
            <person name="Vardi A."/>
            <person name="von Dassow P."/>
            <person name="Vyverman W."/>
            <person name="Willis A."/>
            <person name="Wyrwicz L.S."/>
            <person name="Rokhsar D.S."/>
            <person name="Weissenbach J."/>
            <person name="Armbrust E.V."/>
            <person name="Green B.R."/>
            <person name="Van de Peer Y."/>
            <person name="Grigoriev I.V."/>
        </authorList>
    </citation>
    <scope>NUCLEOTIDE SEQUENCE [LARGE SCALE GENOMIC DNA]</scope>
    <source>
        <strain evidence="3 4">CCMP1335</strain>
    </source>
</reference>
<accession>B8BZP0</accession>
<feature type="region of interest" description="Disordered" evidence="1">
    <location>
        <begin position="66"/>
        <end position="92"/>
    </location>
</feature>
<dbReference type="EMBL" id="CM000641">
    <property type="protein sequence ID" value="EED92916.1"/>
    <property type="molecule type" value="Genomic_DNA"/>
</dbReference>
<evidence type="ECO:0000256" key="1">
    <source>
        <dbReference type="SAM" id="MobiDB-lite"/>
    </source>
</evidence>
<reference evidence="3 4" key="1">
    <citation type="journal article" date="2004" name="Science">
        <title>The genome of the diatom Thalassiosira pseudonana: ecology, evolution, and metabolism.</title>
        <authorList>
            <person name="Armbrust E.V."/>
            <person name="Berges J.A."/>
            <person name="Bowler C."/>
            <person name="Green B.R."/>
            <person name="Martinez D."/>
            <person name="Putnam N.H."/>
            <person name="Zhou S."/>
            <person name="Allen A.E."/>
            <person name="Apt K.E."/>
            <person name="Bechner M."/>
            <person name="Brzezinski M.A."/>
            <person name="Chaal B.K."/>
            <person name="Chiovitti A."/>
            <person name="Davis A.K."/>
            <person name="Demarest M.S."/>
            <person name="Detter J.C."/>
            <person name="Glavina T."/>
            <person name="Goodstein D."/>
            <person name="Hadi M.Z."/>
            <person name="Hellsten U."/>
            <person name="Hildebrand M."/>
            <person name="Jenkins B.D."/>
            <person name="Jurka J."/>
            <person name="Kapitonov V.V."/>
            <person name="Kroger N."/>
            <person name="Lau W.W."/>
            <person name="Lane T.W."/>
            <person name="Larimer F.W."/>
            <person name="Lippmeier J.C."/>
            <person name="Lucas S."/>
            <person name="Medina M."/>
            <person name="Montsant A."/>
            <person name="Obornik M."/>
            <person name="Parker M.S."/>
            <person name="Palenik B."/>
            <person name="Pazour G.J."/>
            <person name="Richardson P.M."/>
            <person name="Rynearson T.A."/>
            <person name="Saito M.A."/>
            <person name="Schwartz D.C."/>
            <person name="Thamatrakoln K."/>
            <person name="Valentin K."/>
            <person name="Vardi A."/>
            <person name="Wilkerson F.P."/>
            <person name="Rokhsar D.S."/>
        </authorList>
    </citation>
    <scope>NUCLEOTIDE SEQUENCE [LARGE SCALE GENOMIC DNA]</scope>
    <source>
        <strain evidence="3 4">CCMP1335</strain>
    </source>
</reference>
<sequence>MNTINAFLFIGLALVACDGMAQDMLGVMKLKHNMSLDLIAAGKADKESPLSIDDFAGIASKSTKSVKSAKSKSSKRHVEPIRHLAHGDEQKSRDFHQASFSYRMFSPRASKSFKEEVALVENYVASKGKSGKGGKSVERFLDVGFDERELLSVSMSYANILVLGGKSQKVAELDSDSKSSRNVKGTKQVAPRIHASKAGKEDETKAVHNSSVRSIDTPDTIPVHYASIIDVTRMSDPAALPSNAKQTSSSVSHTPAALATLLVATFVALY</sequence>
<evidence type="ECO:0000313" key="4">
    <source>
        <dbReference type="Proteomes" id="UP000001449"/>
    </source>
</evidence>
<feature type="region of interest" description="Disordered" evidence="1">
    <location>
        <begin position="171"/>
        <end position="215"/>
    </location>
</feature>
<proteinExistence type="predicted"/>
<dbReference type="KEGG" id="tps:THAPSDRAFT_4575"/>
<protein>
    <submittedName>
        <fullName evidence="3">Uncharacterized protein</fullName>
    </submittedName>
</protein>
<feature type="compositionally biased region" description="Basic and acidic residues" evidence="1">
    <location>
        <begin position="76"/>
        <end position="92"/>
    </location>
</feature>
<keyword evidence="4" id="KW-1185">Reference proteome</keyword>
<dbReference type="PaxDb" id="35128-Thaps4575"/>
<gene>
    <name evidence="3" type="ORF">THAPSDRAFT_4575</name>
</gene>
<evidence type="ECO:0000313" key="3">
    <source>
        <dbReference type="EMBL" id="EED92916.1"/>
    </source>
</evidence>
<dbReference type="GeneID" id="7448817"/>
<dbReference type="Proteomes" id="UP000001449">
    <property type="component" value="Chromosome 4"/>
</dbReference>
<feature type="signal peptide" evidence="2">
    <location>
        <begin position="1"/>
        <end position="21"/>
    </location>
</feature>
<name>B8BZP0_THAPS</name>